<comment type="caution">
    <text evidence="2">The sequence shown here is derived from an EMBL/GenBank/DDBJ whole genome shotgun (WGS) entry which is preliminary data.</text>
</comment>
<name>A0A124IF82_9ACTN</name>
<sequence length="100" mass="10704">MVEGRRSGLGRSEPAVIRALAVQVEHATEALSTRRTHPGTSAAASHPQVNPPPEPRWIRPRWGAAGNSRALATPAHTRKAVPRAPSPSDERIVGGCHARR</sequence>
<proteinExistence type="predicted"/>
<feature type="region of interest" description="Disordered" evidence="1">
    <location>
        <begin position="28"/>
        <end position="100"/>
    </location>
</feature>
<protein>
    <submittedName>
        <fullName evidence="2">Uncharacterized protein</fullName>
    </submittedName>
</protein>
<feature type="compositionally biased region" description="Polar residues" evidence="1">
    <location>
        <begin position="30"/>
        <end position="43"/>
    </location>
</feature>
<dbReference type="EMBL" id="LMXB01000032">
    <property type="protein sequence ID" value="KUO20615.1"/>
    <property type="molecule type" value="Genomic_DNA"/>
</dbReference>
<organism evidence="2 3">
    <name type="scientific">Streptomyces dysideae</name>
    <dbReference type="NCBI Taxonomy" id="909626"/>
    <lineage>
        <taxon>Bacteria</taxon>
        <taxon>Bacillati</taxon>
        <taxon>Actinomycetota</taxon>
        <taxon>Actinomycetes</taxon>
        <taxon>Kitasatosporales</taxon>
        <taxon>Streptomycetaceae</taxon>
        <taxon>Streptomyces</taxon>
    </lineage>
</organism>
<dbReference type="Proteomes" id="UP000053260">
    <property type="component" value="Unassembled WGS sequence"/>
</dbReference>
<evidence type="ECO:0000313" key="3">
    <source>
        <dbReference type="Proteomes" id="UP000053260"/>
    </source>
</evidence>
<accession>A0A124IF82</accession>
<gene>
    <name evidence="2" type="ORF">AQJ91_13730</name>
</gene>
<dbReference type="AlphaFoldDB" id="A0A124IF82"/>
<evidence type="ECO:0000313" key="2">
    <source>
        <dbReference type="EMBL" id="KUO20615.1"/>
    </source>
</evidence>
<evidence type="ECO:0000256" key="1">
    <source>
        <dbReference type="SAM" id="MobiDB-lite"/>
    </source>
</evidence>
<dbReference type="RefSeq" id="WP_067020474.1">
    <property type="nucleotide sequence ID" value="NZ_KQ949081.1"/>
</dbReference>
<keyword evidence="3" id="KW-1185">Reference proteome</keyword>
<reference evidence="2 3" key="1">
    <citation type="submission" date="2015-10" db="EMBL/GenBank/DDBJ databases">
        <title>Draft genome sequence of Streptomyces sp. RV15, isolated from a marine sponge.</title>
        <authorList>
            <person name="Ruckert C."/>
            <person name="Abdelmohsen U.R."/>
            <person name="Winkler A."/>
            <person name="Hentschel U."/>
            <person name="Kalinowski J."/>
            <person name="Kampfer P."/>
            <person name="Glaeser S."/>
        </authorList>
    </citation>
    <scope>NUCLEOTIDE SEQUENCE [LARGE SCALE GENOMIC DNA]</scope>
    <source>
        <strain evidence="2 3">RV15</strain>
    </source>
</reference>